<dbReference type="InterPro" id="IPR002052">
    <property type="entry name" value="DNA_methylase_N6_adenine_CS"/>
</dbReference>
<evidence type="ECO:0000256" key="3">
    <source>
        <dbReference type="ARBA" id="ARBA00022679"/>
    </source>
</evidence>
<evidence type="ECO:0000259" key="6">
    <source>
        <dbReference type="Pfam" id="PF01555"/>
    </source>
</evidence>
<dbReference type="InterPro" id="IPR002941">
    <property type="entry name" value="DNA_methylase_N4/N6"/>
</dbReference>
<accession>A0A1E3AIX0</accession>
<gene>
    <name evidence="7" type="primary">dpnA</name>
    <name evidence="7" type="ORF">BEI61_00289</name>
</gene>
<dbReference type="GO" id="GO:0008170">
    <property type="term" value="F:N-methyltransferase activity"/>
    <property type="evidence" value="ECO:0007669"/>
    <property type="project" value="InterPro"/>
</dbReference>
<dbReference type="Gene3D" id="3.40.50.150">
    <property type="entry name" value="Vaccinia Virus protein VP39"/>
    <property type="match status" value="1"/>
</dbReference>
<proteinExistence type="inferred from homology"/>
<dbReference type="PROSITE" id="PS00092">
    <property type="entry name" value="N6_MTASE"/>
    <property type="match status" value="1"/>
</dbReference>
<dbReference type="PRINTS" id="PR00508">
    <property type="entry name" value="S21N4MTFRASE"/>
</dbReference>
<evidence type="ECO:0000313" key="7">
    <source>
        <dbReference type="EMBL" id="ODM08660.1"/>
    </source>
</evidence>
<feature type="domain" description="DNA methylase N-4/N-6" evidence="6">
    <location>
        <begin position="49"/>
        <end position="264"/>
    </location>
</feature>
<dbReference type="EC" id="2.1.1.-" evidence="5"/>
<protein>
    <recommendedName>
        <fullName evidence="5">Methyltransferase</fullName>
        <ecNumber evidence="5">2.1.1.-</ecNumber>
    </recommendedName>
</protein>
<dbReference type="GO" id="GO:0005737">
    <property type="term" value="C:cytoplasm"/>
    <property type="evidence" value="ECO:0007669"/>
    <property type="project" value="TreeGrafter"/>
</dbReference>
<sequence>MPREYERLPEKDMDKILHTRQKPYYETETEQLYLGDSFVLLPKMEPESVDMIFADPPYFLSNDGVTCQGGKMVSVNKGDWDQGMDCNSKHAFNRKWLRLCKKVLKNDGSIWISGTLHNIYSIGLALEQEGYKIINNITWQKTNPPPNLACRCFTHSTETILWARKDDKKAHHHFNYDLMKEENGGKQMKDVWTGSLTRASEKKEGKHPTQKPEYLLERIIRASTKEGMLVLDPFCGSGTTGVAARKLGRKFIGLEMQEDYIKISRRRLEKTNTSA</sequence>
<comment type="caution">
    <text evidence="7">The sequence shown here is derived from an EMBL/GenBank/DDBJ whole genome shotgun (WGS) entry which is preliminary data.</text>
</comment>
<dbReference type="Pfam" id="PF01555">
    <property type="entry name" value="N6_N4_Mtase"/>
    <property type="match status" value="1"/>
</dbReference>
<dbReference type="PANTHER" id="PTHR13370:SF3">
    <property type="entry name" value="TRNA (GUANINE(10)-N2)-METHYLTRANSFERASE HOMOLOG"/>
    <property type="match status" value="1"/>
</dbReference>
<dbReference type="PATRIC" id="fig|1432052.4.peg.320"/>
<evidence type="ECO:0000313" key="8">
    <source>
        <dbReference type="Proteomes" id="UP000094067"/>
    </source>
</evidence>
<reference evidence="7 8" key="1">
    <citation type="submission" date="2016-07" db="EMBL/GenBank/DDBJ databases">
        <title>Characterization of isolates of Eisenbergiella tayi derived from blood cultures, using whole genome sequencing.</title>
        <authorList>
            <person name="Burdz T."/>
            <person name="Wiebe D."/>
            <person name="Huynh C."/>
            <person name="Bernard K."/>
        </authorList>
    </citation>
    <scope>NUCLEOTIDE SEQUENCE [LARGE SCALE GENOMIC DNA]</scope>
    <source>
        <strain evidence="7 8">NML 110608</strain>
    </source>
</reference>
<dbReference type="InterPro" id="IPR029063">
    <property type="entry name" value="SAM-dependent_MTases_sf"/>
</dbReference>
<evidence type="ECO:0000256" key="2">
    <source>
        <dbReference type="ARBA" id="ARBA00022603"/>
    </source>
</evidence>
<keyword evidence="4" id="KW-0680">Restriction system</keyword>
<dbReference type="SUPFAM" id="SSF53335">
    <property type="entry name" value="S-adenosyl-L-methionine-dependent methyltransferases"/>
    <property type="match status" value="1"/>
</dbReference>
<keyword evidence="3 7" id="KW-0808">Transferase</keyword>
<dbReference type="InterPro" id="IPR001091">
    <property type="entry name" value="RM_Methyltransferase"/>
</dbReference>
<organism evidence="7 8">
    <name type="scientific">Eisenbergiella tayi</name>
    <dbReference type="NCBI Taxonomy" id="1432052"/>
    <lineage>
        <taxon>Bacteria</taxon>
        <taxon>Bacillati</taxon>
        <taxon>Bacillota</taxon>
        <taxon>Clostridia</taxon>
        <taxon>Lachnospirales</taxon>
        <taxon>Lachnospiraceae</taxon>
        <taxon>Eisenbergiella</taxon>
    </lineage>
</organism>
<dbReference type="AlphaFoldDB" id="A0A1E3AIX0"/>
<comment type="similarity">
    <text evidence="1 5">Belongs to the N(4)/N(6)-methyltransferase family.</text>
</comment>
<dbReference type="EMBL" id="MCGH01000001">
    <property type="protein sequence ID" value="ODM08660.1"/>
    <property type="molecule type" value="Genomic_DNA"/>
</dbReference>
<evidence type="ECO:0000256" key="1">
    <source>
        <dbReference type="ARBA" id="ARBA00006594"/>
    </source>
</evidence>
<keyword evidence="2 7" id="KW-0489">Methyltransferase</keyword>
<dbReference type="GO" id="GO:0003677">
    <property type="term" value="F:DNA binding"/>
    <property type="evidence" value="ECO:0007669"/>
    <property type="project" value="InterPro"/>
</dbReference>
<dbReference type="GO" id="GO:0032259">
    <property type="term" value="P:methylation"/>
    <property type="evidence" value="ECO:0007669"/>
    <property type="project" value="UniProtKB-KW"/>
</dbReference>
<dbReference type="GO" id="GO:0009307">
    <property type="term" value="P:DNA restriction-modification system"/>
    <property type="evidence" value="ECO:0007669"/>
    <property type="project" value="UniProtKB-KW"/>
</dbReference>
<dbReference type="PANTHER" id="PTHR13370">
    <property type="entry name" value="RNA METHYLASE-RELATED"/>
    <property type="match status" value="1"/>
</dbReference>
<evidence type="ECO:0000256" key="4">
    <source>
        <dbReference type="ARBA" id="ARBA00022747"/>
    </source>
</evidence>
<name>A0A1E3AIX0_9FIRM</name>
<dbReference type="Proteomes" id="UP000094067">
    <property type="component" value="Unassembled WGS sequence"/>
</dbReference>
<dbReference type="GO" id="GO:0009007">
    <property type="term" value="F:site-specific DNA-methyltransferase (adenine-specific) activity"/>
    <property type="evidence" value="ECO:0007669"/>
    <property type="project" value="TreeGrafter"/>
</dbReference>
<evidence type="ECO:0000256" key="5">
    <source>
        <dbReference type="RuleBase" id="RU362026"/>
    </source>
</evidence>